<reference evidence="7 8" key="1">
    <citation type="submission" date="2024-09" db="EMBL/GenBank/DDBJ databases">
        <title>Itraconazole resistance in Madurella fahalii resulting from another homologue of gene encoding cytochrome P450 14-alpha sterol demethylase (CYP51).</title>
        <authorList>
            <person name="Yoshioka I."/>
            <person name="Fahal A.H."/>
            <person name="Kaneko S."/>
            <person name="Yaguchi T."/>
        </authorList>
    </citation>
    <scope>NUCLEOTIDE SEQUENCE [LARGE SCALE GENOMIC DNA]</scope>
    <source>
        <strain evidence="7 8">IFM 68171</strain>
    </source>
</reference>
<feature type="compositionally biased region" description="Basic and acidic residues" evidence="5">
    <location>
        <begin position="13"/>
        <end position="30"/>
    </location>
</feature>
<feature type="compositionally biased region" description="Polar residues" evidence="5">
    <location>
        <begin position="50"/>
        <end position="63"/>
    </location>
</feature>
<keyword evidence="1" id="KW-0479">Metal-binding</keyword>
<comment type="caution">
    <text evidence="7">The sequence shown here is derived from an EMBL/GenBank/DDBJ whole genome shotgun (WGS) entry which is preliminary data.</text>
</comment>
<feature type="domain" description="RING-type" evidence="6">
    <location>
        <begin position="813"/>
        <end position="858"/>
    </location>
</feature>
<dbReference type="GeneID" id="98177506"/>
<dbReference type="Gene3D" id="3.30.40.10">
    <property type="entry name" value="Zinc/RING finger domain, C3HC4 (zinc finger)"/>
    <property type="match status" value="1"/>
</dbReference>
<feature type="region of interest" description="Disordered" evidence="5">
    <location>
        <begin position="593"/>
        <end position="626"/>
    </location>
</feature>
<accession>A0ABQ0GFN3</accession>
<sequence>MKKLANKLRKFRKDPAKDVPDPWRQDEVLDPKFIVLNAPNPSPSLAPHPGTNSKGLRSNSNVQPEDDIGTFNGFGSWLASFEPDPNARGVVEVAAQPVHPLTAVAEVLSLEEGWPPECMIRLTLDGLKKPGSSLRLAVLIRGPWFMTLAQVNRLLAKHGYLEVLSAKNGTWAARSWDGDKALPSNLQIPVVDGPSRYDTTTGEGPLMSRNEQFGTFVQNLRRLRVRCQDGKVIATSFPAELEITFNRTLRLPEDGKTHNQPVRLGKVSVSNIAGISKKLEASRNQSLIDMARKGGVFFPLYQREAMFLSFKAHQDAFAIRVFVGGVNAVSGLPWNSPPDYKVATQDYLSIPPQQYLDGVCVGKDVVKQFVAMPLGSGYSVEKQVTGKETVGGMQLEIIPGDRWVLQLPASPNLSQAGPYFPRPHQTPGDLGAQIVVLDENPNVVVPETQKYDPGGEDELADNIHRPVYLRHLYQSQVQYPYPHQSCGDASSPTDFYPGMDIRMTAVYMLRLTLQYRDSNPGEDRTENVEWAPWWTLERCFSEHQKVAPKAGVKNLSDLELYHQGRRLRTGASTLQEQGLADGDLVVVQQPVPTYGPTPDHSYGGQYSSYTNPYQQPQSQQGSVQQQAYGYQYQGQTQGVQVVEPIYQNDISSQNSTCVSQGHPYLVDSLSPYPHGLCESEADLPARIRSAEDADRFRYGVNSPNRASDKATRPILADPFGPNTWCKGRATILSVQILNSVAFESLTGMLAPPSPITPQMYLKQGLPFLASYEEGVATDGAAYLAGIKGVGDLDAAGDVIQLGSNIASANNVGCTCCGKMLCDSILRPCNHAFCSSCIKGYMTHSYGTNLYSTICRICNTRATKLIGFSAPMALPGDDVVDLSDAKIITLQPHQGASGFHSVYELNAEPDEDNS</sequence>
<evidence type="ECO:0000313" key="8">
    <source>
        <dbReference type="Proteomes" id="UP001628179"/>
    </source>
</evidence>
<evidence type="ECO:0000313" key="7">
    <source>
        <dbReference type="EMBL" id="GAB1316553.1"/>
    </source>
</evidence>
<feature type="compositionally biased region" description="Basic residues" evidence="5">
    <location>
        <begin position="1"/>
        <end position="12"/>
    </location>
</feature>
<protein>
    <submittedName>
        <fullName evidence="7">RING-type domain-containing protein</fullName>
    </submittedName>
</protein>
<keyword evidence="3" id="KW-0862">Zinc</keyword>
<evidence type="ECO:0000256" key="2">
    <source>
        <dbReference type="ARBA" id="ARBA00022771"/>
    </source>
</evidence>
<dbReference type="SUPFAM" id="SSF57850">
    <property type="entry name" value="RING/U-box"/>
    <property type="match status" value="1"/>
</dbReference>
<gene>
    <name evidence="7" type="ORF">MFIFM68171_06763</name>
</gene>
<name>A0ABQ0GFN3_9PEZI</name>
<evidence type="ECO:0000256" key="3">
    <source>
        <dbReference type="ARBA" id="ARBA00022833"/>
    </source>
</evidence>
<dbReference type="InterPro" id="IPR017907">
    <property type="entry name" value="Znf_RING_CS"/>
</dbReference>
<evidence type="ECO:0000256" key="1">
    <source>
        <dbReference type="ARBA" id="ARBA00022723"/>
    </source>
</evidence>
<dbReference type="PROSITE" id="PS50089">
    <property type="entry name" value="ZF_RING_2"/>
    <property type="match status" value="1"/>
</dbReference>
<organism evidence="7 8">
    <name type="scientific">Madurella fahalii</name>
    <dbReference type="NCBI Taxonomy" id="1157608"/>
    <lineage>
        <taxon>Eukaryota</taxon>
        <taxon>Fungi</taxon>
        <taxon>Dikarya</taxon>
        <taxon>Ascomycota</taxon>
        <taxon>Pezizomycotina</taxon>
        <taxon>Sordariomycetes</taxon>
        <taxon>Sordariomycetidae</taxon>
        <taxon>Sordariales</taxon>
        <taxon>Sordariales incertae sedis</taxon>
        <taxon>Madurella</taxon>
    </lineage>
</organism>
<evidence type="ECO:0000259" key="6">
    <source>
        <dbReference type="PROSITE" id="PS50089"/>
    </source>
</evidence>
<keyword evidence="8" id="KW-1185">Reference proteome</keyword>
<dbReference type="InterPro" id="IPR013083">
    <property type="entry name" value="Znf_RING/FYVE/PHD"/>
</dbReference>
<dbReference type="RefSeq" id="XP_070918284.1">
    <property type="nucleotide sequence ID" value="XM_071062183.1"/>
</dbReference>
<feature type="region of interest" description="Disordered" evidence="5">
    <location>
        <begin position="1"/>
        <end position="65"/>
    </location>
</feature>
<dbReference type="PROSITE" id="PS00518">
    <property type="entry name" value="ZF_RING_1"/>
    <property type="match status" value="1"/>
</dbReference>
<dbReference type="InterPro" id="IPR001841">
    <property type="entry name" value="Znf_RING"/>
</dbReference>
<dbReference type="Proteomes" id="UP001628179">
    <property type="component" value="Unassembled WGS sequence"/>
</dbReference>
<keyword evidence="2 4" id="KW-0863">Zinc-finger</keyword>
<evidence type="ECO:0000256" key="5">
    <source>
        <dbReference type="SAM" id="MobiDB-lite"/>
    </source>
</evidence>
<evidence type="ECO:0000256" key="4">
    <source>
        <dbReference type="PROSITE-ProRule" id="PRU00175"/>
    </source>
</evidence>
<dbReference type="EMBL" id="BAAFSV010000003">
    <property type="protein sequence ID" value="GAB1316553.1"/>
    <property type="molecule type" value="Genomic_DNA"/>
</dbReference>
<proteinExistence type="predicted"/>
<feature type="compositionally biased region" description="Low complexity" evidence="5">
    <location>
        <begin position="605"/>
        <end position="626"/>
    </location>
</feature>